<dbReference type="Proteomes" id="UP000070319">
    <property type="component" value="Unassembled WGS sequence"/>
</dbReference>
<sequence length="57" mass="6409">MTAEVAVSAQLYATFWPCLVQLLYKAYEDTAYIKRFVGASGSQKWKDRSSAVAFVNQ</sequence>
<name>A0A139KM73_9BACE</name>
<evidence type="ECO:0000313" key="1">
    <source>
        <dbReference type="EMBL" id="KXT40295.1"/>
    </source>
</evidence>
<accession>A0A139KM73</accession>
<dbReference type="AlphaFoldDB" id="A0A139KM73"/>
<proteinExistence type="predicted"/>
<gene>
    <name evidence="1" type="ORF">HMPREF2531_05634</name>
</gene>
<reference evidence="1 2" key="1">
    <citation type="submission" date="2016-02" db="EMBL/GenBank/DDBJ databases">
        <authorList>
            <person name="Wen L."/>
            <person name="He K."/>
            <person name="Yang H."/>
        </authorList>
    </citation>
    <scope>NUCLEOTIDE SEQUENCE [LARGE SCALE GENOMIC DNA]</scope>
    <source>
        <strain evidence="1 2">KLE1704</strain>
    </source>
</reference>
<dbReference type="EMBL" id="LTDF01000180">
    <property type="protein sequence ID" value="KXT40295.1"/>
    <property type="molecule type" value="Genomic_DNA"/>
</dbReference>
<organism evidence="1">
    <name type="scientific">Bacteroides intestinalis</name>
    <dbReference type="NCBI Taxonomy" id="329854"/>
    <lineage>
        <taxon>Bacteria</taxon>
        <taxon>Pseudomonadati</taxon>
        <taxon>Bacteroidota</taxon>
        <taxon>Bacteroidia</taxon>
        <taxon>Bacteroidales</taxon>
        <taxon>Bacteroidaceae</taxon>
        <taxon>Bacteroides</taxon>
    </lineage>
</organism>
<comment type="caution">
    <text evidence="1">The sequence shown here is derived from an EMBL/GenBank/DDBJ whole genome shotgun (WGS) entry which is preliminary data.</text>
</comment>
<evidence type="ECO:0000313" key="2">
    <source>
        <dbReference type="Proteomes" id="UP000070319"/>
    </source>
</evidence>
<protein>
    <submittedName>
        <fullName evidence="1">Uncharacterized protein</fullName>
    </submittedName>
</protein>